<accession>K5VRB9</accession>
<dbReference type="RefSeq" id="XP_007402171.1">
    <property type="nucleotide sequence ID" value="XM_007402109.1"/>
</dbReference>
<reference evidence="1 2" key="1">
    <citation type="journal article" date="2012" name="BMC Genomics">
        <title>Comparative genomics of the white-rot fungi, Phanerochaete carnosa and P. chrysosporium, to elucidate the genetic basis of the distinct wood types they colonize.</title>
        <authorList>
            <person name="Suzuki H."/>
            <person name="MacDonald J."/>
            <person name="Syed K."/>
            <person name="Salamov A."/>
            <person name="Hori C."/>
            <person name="Aerts A."/>
            <person name="Henrissat B."/>
            <person name="Wiebenga A."/>
            <person name="vanKuyk P.A."/>
            <person name="Barry K."/>
            <person name="Lindquist E."/>
            <person name="LaButti K."/>
            <person name="Lapidus A."/>
            <person name="Lucas S."/>
            <person name="Coutinho P."/>
            <person name="Gong Y."/>
            <person name="Samejima M."/>
            <person name="Mahadevan R."/>
            <person name="Abou-Zaid M."/>
            <person name="de Vries R.P."/>
            <person name="Igarashi K."/>
            <person name="Yadav J.S."/>
            <person name="Grigoriev I.V."/>
            <person name="Master E.R."/>
        </authorList>
    </citation>
    <scope>NUCLEOTIDE SEQUENCE [LARGE SCALE GENOMIC DNA]</scope>
    <source>
        <strain evidence="1 2">HHB-10118-sp</strain>
    </source>
</reference>
<sequence length="66" mass="7854">MTRRYDDEHAGGTLVFLRLTRACLACHDLRYAMVDPKNYREIYSNKKHREAKSKQMVVVLVQSRKR</sequence>
<proteinExistence type="predicted"/>
<evidence type="ECO:0000313" key="2">
    <source>
        <dbReference type="Proteomes" id="UP000008370"/>
    </source>
</evidence>
<dbReference type="EMBL" id="JH930493">
    <property type="protein sequence ID" value="EKM49280.1"/>
    <property type="molecule type" value="Genomic_DNA"/>
</dbReference>
<evidence type="ECO:0000313" key="1">
    <source>
        <dbReference type="EMBL" id="EKM49280.1"/>
    </source>
</evidence>
<dbReference type="GeneID" id="18909380"/>
<protein>
    <submittedName>
        <fullName evidence="1">Uncharacterized protein</fullName>
    </submittedName>
</protein>
<keyword evidence="2" id="KW-1185">Reference proteome</keyword>
<name>K5VRB9_PHACS</name>
<dbReference type="KEGG" id="pco:PHACADRAFT_167256"/>
<dbReference type="AlphaFoldDB" id="K5VRB9"/>
<gene>
    <name evidence="1" type="ORF">PHACADRAFT_167256</name>
</gene>
<dbReference type="Proteomes" id="UP000008370">
    <property type="component" value="Unassembled WGS sequence"/>
</dbReference>
<organism evidence="1 2">
    <name type="scientific">Phanerochaete carnosa (strain HHB-10118-sp)</name>
    <name type="common">White-rot fungus</name>
    <name type="synonym">Peniophora carnosa</name>
    <dbReference type="NCBI Taxonomy" id="650164"/>
    <lineage>
        <taxon>Eukaryota</taxon>
        <taxon>Fungi</taxon>
        <taxon>Dikarya</taxon>
        <taxon>Basidiomycota</taxon>
        <taxon>Agaricomycotina</taxon>
        <taxon>Agaricomycetes</taxon>
        <taxon>Polyporales</taxon>
        <taxon>Phanerochaetaceae</taxon>
        <taxon>Phanerochaete</taxon>
    </lineage>
</organism>
<dbReference type="InParanoid" id="K5VRB9"/>
<dbReference type="HOGENOM" id="CLU_2831988_0_0_1"/>